<evidence type="ECO:0000313" key="3">
    <source>
        <dbReference type="Proteomes" id="UP000295110"/>
    </source>
</evidence>
<sequence length="149" mass="16195">MRGTDMVYVDTSVLVPLFLNEPYSVAAADWYAREKSELVAAAWCIPEFASALGIKRRTGAIDSQQAQGAWTRFERMVAVDLRLLPVEPANFHRAAELVLDASSALRAGDALHLACAEAAGAKHMATLDDVLSRNAQRLKIKPVMLRGAS</sequence>
<dbReference type="EMBL" id="SMBU01000076">
    <property type="protein sequence ID" value="TCU81458.1"/>
    <property type="molecule type" value="Genomic_DNA"/>
</dbReference>
<dbReference type="InterPro" id="IPR002716">
    <property type="entry name" value="PIN_dom"/>
</dbReference>
<comment type="caution">
    <text evidence="2">The sequence shown here is derived from an EMBL/GenBank/DDBJ whole genome shotgun (WGS) entry which is preliminary data.</text>
</comment>
<proteinExistence type="predicted"/>
<evidence type="ECO:0000313" key="2">
    <source>
        <dbReference type="EMBL" id="TCU81458.1"/>
    </source>
</evidence>
<gene>
    <name evidence="2" type="ORF">EV671_10769</name>
</gene>
<dbReference type="SUPFAM" id="SSF88723">
    <property type="entry name" value="PIN domain-like"/>
    <property type="match status" value="1"/>
</dbReference>
<dbReference type="Gene3D" id="3.40.50.1010">
    <property type="entry name" value="5'-nuclease"/>
    <property type="match status" value="1"/>
</dbReference>
<protein>
    <recommendedName>
        <fullName evidence="1">PIN domain-containing protein</fullName>
    </recommendedName>
</protein>
<feature type="domain" description="PIN" evidence="1">
    <location>
        <begin position="7"/>
        <end position="135"/>
    </location>
</feature>
<dbReference type="InterPro" id="IPR029060">
    <property type="entry name" value="PIN-like_dom_sf"/>
</dbReference>
<keyword evidence="3" id="KW-1185">Reference proteome</keyword>
<dbReference type="Proteomes" id="UP000295110">
    <property type="component" value="Unassembled WGS sequence"/>
</dbReference>
<dbReference type="AlphaFoldDB" id="A0A4R3U7G6"/>
<dbReference type="Pfam" id="PF01850">
    <property type="entry name" value="PIN"/>
    <property type="match status" value="1"/>
</dbReference>
<accession>A0A4R3U7G6</accession>
<reference evidence="2 3" key="1">
    <citation type="submission" date="2019-03" db="EMBL/GenBank/DDBJ databases">
        <title>Genomic Encyclopedia of Type Strains, Phase IV (KMG-IV): sequencing the most valuable type-strain genomes for metagenomic binning, comparative biology and taxonomic classification.</title>
        <authorList>
            <person name="Goeker M."/>
        </authorList>
    </citation>
    <scope>NUCLEOTIDE SEQUENCE [LARGE SCALE GENOMIC DNA]</scope>
    <source>
        <strain evidence="2 3">DSM 654</strain>
    </source>
</reference>
<name>A0A4R3U7G6_ROSSA</name>
<dbReference type="CDD" id="cd09874">
    <property type="entry name" value="PIN_MT3492-like"/>
    <property type="match status" value="1"/>
</dbReference>
<organism evidence="2 3">
    <name type="scientific">Roseateles saccharophilus</name>
    <name type="common">Pseudomonas saccharophila</name>
    <dbReference type="NCBI Taxonomy" id="304"/>
    <lineage>
        <taxon>Bacteria</taxon>
        <taxon>Pseudomonadati</taxon>
        <taxon>Pseudomonadota</taxon>
        <taxon>Betaproteobacteria</taxon>
        <taxon>Burkholderiales</taxon>
        <taxon>Sphaerotilaceae</taxon>
        <taxon>Roseateles</taxon>
    </lineage>
</organism>
<evidence type="ECO:0000259" key="1">
    <source>
        <dbReference type="Pfam" id="PF01850"/>
    </source>
</evidence>